<keyword evidence="3" id="KW-1185">Reference proteome</keyword>
<dbReference type="Proteomes" id="UP001165136">
    <property type="component" value="Unassembled WGS sequence"/>
</dbReference>
<dbReference type="EMBL" id="BSTI01000009">
    <property type="protein sequence ID" value="GLY67731.1"/>
    <property type="molecule type" value="Genomic_DNA"/>
</dbReference>
<comment type="caution">
    <text evidence="2">The sequence shown here is derived from an EMBL/GenBank/DDBJ whole genome shotgun (WGS) entry which is preliminary data.</text>
</comment>
<comment type="similarity">
    <text evidence="1">Belongs to the phD/YefM antitoxin family.</text>
</comment>
<protein>
    <submittedName>
        <fullName evidence="2">Antitoxin</fullName>
    </submittedName>
</protein>
<dbReference type="Gene3D" id="1.10.1220.170">
    <property type="match status" value="1"/>
</dbReference>
<organism evidence="2 3">
    <name type="scientific">Amycolatopsis taiwanensis</name>
    <dbReference type="NCBI Taxonomy" id="342230"/>
    <lineage>
        <taxon>Bacteria</taxon>
        <taxon>Bacillati</taxon>
        <taxon>Actinomycetota</taxon>
        <taxon>Actinomycetes</taxon>
        <taxon>Pseudonocardiales</taxon>
        <taxon>Pseudonocardiaceae</taxon>
        <taxon>Amycolatopsis</taxon>
    </lineage>
</organism>
<proteinExistence type="inferred from homology"/>
<reference evidence="2" key="1">
    <citation type="submission" date="2023-03" db="EMBL/GenBank/DDBJ databases">
        <title>Amycolatopsis taiwanensis NBRC 103393.</title>
        <authorList>
            <person name="Ichikawa N."/>
            <person name="Sato H."/>
            <person name="Tonouchi N."/>
        </authorList>
    </citation>
    <scope>NUCLEOTIDE SEQUENCE</scope>
    <source>
        <strain evidence="2">NBRC 103393</strain>
    </source>
</reference>
<accession>A0A9W6VIR1</accession>
<evidence type="ECO:0000313" key="2">
    <source>
        <dbReference type="EMBL" id="GLY67731.1"/>
    </source>
</evidence>
<dbReference type="SUPFAM" id="SSF143120">
    <property type="entry name" value="YefM-like"/>
    <property type="match status" value="1"/>
</dbReference>
<dbReference type="AlphaFoldDB" id="A0A9W6VIR1"/>
<dbReference type="InterPro" id="IPR036165">
    <property type="entry name" value="YefM-like_sf"/>
</dbReference>
<dbReference type="RefSeq" id="WP_027941780.1">
    <property type="nucleotide sequence ID" value="NZ_BSTI01000009.1"/>
</dbReference>
<name>A0A9W6VIR1_9PSEU</name>
<gene>
    <name evidence="2" type="primary">relb</name>
    <name evidence="2" type="ORF">Atai01_43500</name>
</gene>
<evidence type="ECO:0000256" key="1">
    <source>
        <dbReference type="ARBA" id="ARBA00009981"/>
    </source>
</evidence>
<sequence>MTVIPDDQRPLTEVVAEVERTHGRIDIERDGQTVASVVSPDYLESLYETIEVASDPELVAAIEEGDADIAAGRTVSLDDVKAELGLR</sequence>
<evidence type="ECO:0000313" key="3">
    <source>
        <dbReference type="Proteomes" id="UP001165136"/>
    </source>
</evidence>